<feature type="compositionally biased region" description="Low complexity" evidence="2">
    <location>
        <begin position="72"/>
        <end position="81"/>
    </location>
</feature>
<keyword evidence="1" id="KW-0175">Coiled coil</keyword>
<proteinExistence type="predicted"/>
<feature type="region of interest" description="Disordered" evidence="2">
    <location>
        <begin position="1"/>
        <end position="115"/>
    </location>
</feature>
<gene>
    <name evidence="3" type="ORF">AXF42_Ash017662</name>
</gene>
<evidence type="ECO:0000256" key="1">
    <source>
        <dbReference type="SAM" id="Coils"/>
    </source>
</evidence>
<evidence type="ECO:0000313" key="3">
    <source>
        <dbReference type="EMBL" id="PKA50783.1"/>
    </source>
</evidence>
<feature type="compositionally biased region" description="Basic and acidic residues" evidence="2">
    <location>
        <begin position="49"/>
        <end position="66"/>
    </location>
</feature>
<feature type="coiled-coil region" evidence="1">
    <location>
        <begin position="316"/>
        <end position="378"/>
    </location>
</feature>
<keyword evidence="4" id="KW-1185">Reference proteome</keyword>
<feature type="coiled-coil region" evidence="1">
    <location>
        <begin position="228"/>
        <end position="283"/>
    </location>
</feature>
<name>A0A2I0A5H0_9ASPA</name>
<feature type="compositionally biased region" description="Low complexity" evidence="2">
    <location>
        <begin position="13"/>
        <end position="48"/>
    </location>
</feature>
<dbReference type="AlphaFoldDB" id="A0A2I0A5H0"/>
<evidence type="ECO:0000256" key="2">
    <source>
        <dbReference type="SAM" id="MobiDB-lite"/>
    </source>
</evidence>
<dbReference type="Proteomes" id="UP000236161">
    <property type="component" value="Unassembled WGS sequence"/>
</dbReference>
<evidence type="ECO:0000313" key="4">
    <source>
        <dbReference type="Proteomes" id="UP000236161"/>
    </source>
</evidence>
<protein>
    <submittedName>
        <fullName evidence="3">WEB family protein</fullName>
    </submittedName>
</protein>
<feature type="compositionally biased region" description="Basic and acidic residues" evidence="2">
    <location>
        <begin position="82"/>
        <end position="115"/>
    </location>
</feature>
<feature type="region of interest" description="Disordered" evidence="2">
    <location>
        <begin position="409"/>
        <end position="440"/>
    </location>
</feature>
<dbReference type="STRING" id="1088818.A0A2I0A5H0"/>
<sequence>MHAFKSSLRSHSSDVQQKSSRSSSSCLKGSSSPKITGSSSVSSPSVDSKPNRVLERRPSSSQEKQRTMRVSEMQQQLGQLQEELKRAKEERTRALEETAELKKISEGPSQNRDEIRILKEEAENAKESERKMLESLISQTKQLEQTKISLEEARLEIRNHQDSIRMMENSARLSVHNLQKNGSTSSIGTLEEIRKLRHELWLALEAEEKSKKAMDDFAVALKEVTTVANQAKAELAARHSELENARSEAVHASSDLHSTEKKLQEVSEDYEKLKLEYEESCTAWKAKEESLMNCMKISEEDMIKKEEECNKLADVQKLAREENSKLRDIIKQAVNESTVIKESLEIARSENYELKEQLSKKEKALQQIMQDYESLKVSESAALDSLRELKSLLSLTSVADSKKASNLPYLESHKQSKPAVDDSRESKNAEKFTPGSWMLDNHCAQNGRRHSVAESGNFRGLTNKNHNAFGVPLTSSLLSDDKGLNAGELAHLEGTMRNEADNEKQQKKKTVLGRFGDALRRTSFRK</sequence>
<dbReference type="PANTHER" id="PTHR35164">
    <property type="entry name" value="EXPRESSED PROTEIN"/>
    <property type="match status" value="1"/>
</dbReference>
<dbReference type="EMBL" id="KZ452018">
    <property type="protein sequence ID" value="PKA50783.1"/>
    <property type="molecule type" value="Genomic_DNA"/>
</dbReference>
<dbReference type="PANTHER" id="PTHR35164:SF9">
    <property type="entry name" value="EXPRESSED PROTEIN"/>
    <property type="match status" value="1"/>
</dbReference>
<organism evidence="3 4">
    <name type="scientific">Apostasia shenzhenica</name>
    <dbReference type="NCBI Taxonomy" id="1088818"/>
    <lineage>
        <taxon>Eukaryota</taxon>
        <taxon>Viridiplantae</taxon>
        <taxon>Streptophyta</taxon>
        <taxon>Embryophyta</taxon>
        <taxon>Tracheophyta</taxon>
        <taxon>Spermatophyta</taxon>
        <taxon>Magnoliopsida</taxon>
        <taxon>Liliopsida</taxon>
        <taxon>Asparagales</taxon>
        <taxon>Orchidaceae</taxon>
        <taxon>Apostasioideae</taxon>
        <taxon>Apostasia</taxon>
    </lineage>
</organism>
<dbReference type="OrthoDB" id="774313at2759"/>
<accession>A0A2I0A5H0</accession>
<reference evidence="3 4" key="1">
    <citation type="journal article" date="2017" name="Nature">
        <title>The Apostasia genome and the evolution of orchids.</title>
        <authorList>
            <person name="Zhang G.Q."/>
            <person name="Liu K.W."/>
            <person name="Li Z."/>
            <person name="Lohaus R."/>
            <person name="Hsiao Y.Y."/>
            <person name="Niu S.C."/>
            <person name="Wang J.Y."/>
            <person name="Lin Y.C."/>
            <person name="Xu Q."/>
            <person name="Chen L.J."/>
            <person name="Yoshida K."/>
            <person name="Fujiwara S."/>
            <person name="Wang Z.W."/>
            <person name="Zhang Y.Q."/>
            <person name="Mitsuda N."/>
            <person name="Wang M."/>
            <person name="Liu G.H."/>
            <person name="Pecoraro L."/>
            <person name="Huang H.X."/>
            <person name="Xiao X.J."/>
            <person name="Lin M."/>
            <person name="Wu X.Y."/>
            <person name="Wu W.L."/>
            <person name="Chen Y.Y."/>
            <person name="Chang S.B."/>
            <person name="Sakamoto S."/>
            <person name="Ohme-Takagi M."/>
            <person name="Yagi M."/>
            <person name="Zeng S.J."/>
            <person name="Shen C.Y."/>
            <person name="Yeh C.M."/>
            <person name="Luo Y.B."/>
            <person name="Tsai W.C."/>
            <person name="Van de Peer Y."/>
            <person name="Liu Z.J."/>
        </authorList>
    </citation>
    <scope>NUCLEOTIDE SEQUENCE [LARGE SCALE GENOMIC DNA]</scope>
    <source>
        <strain evidence="4">cv. Shenzhen</strain>
        <tissue evidence="3">Stem</tissue>
    </source>
</reference>
<feature type="compositionally biased region" description="Basic and acidic residues" evidence="2">
    <location>
        <begin position="411"/>
        <end position="430"/>
    </location>
</feature>